<feature type="domain" description="Cupin type-2" evidence="1">
    <location>
        <begin position="54"/>
        <end position="116"/>
    </location>
</feature>
<dbReference type="Proteomes" id="UP000614410">
    <property type="component" value="Unassembled WGS sequence"/>
</dbReference>
<dbReference type="InterPro" id="IPR013096">
    <property type="entry name" value="Cupin_2"/>
</dbReference>
<dbReference type="PANTHER" id="PTHR37694:SF1">
    <property type="entry name" value="SLR8022 PROTEIN"/>
    <property type="match status" value="1"/>
</dbReference>
<proteinExistence type="predicted"/>
<gene>
    <name evidence="2" type="ORF">JF887_00070</name>
</gene>
<dbReference type="Gene3D" id="2.60.120.10">
    <property type="entry name" value="Jelly Rolls"/>
    <property type="match status" value="1"/>
</dbReference>
<dbReference type="PANTHER" id="PTHR37694">
    <property type="entry name" value="SLR8022 PROTEIN"/>
    <property type="match status" value="1"/>
</dbReference>
<dbReference type="SUPFAM" id="SSF51182">
    <property type="entry name" value="RmlC-like cupins"/>
    <property type="match status" value="1"/>
</dbReference>
<organism evidence="2 3">
    <name type="scientific">Candidatus Amunia macphersoniae</name>
    <dbReference type="NCBI Taxonomy" id="3127014"/>
    <lineage>
        <taxon>Bacteria</taxon>
        <taxon>Bacillati</taxon>
        <taxon>Candidatus Dormiibacterota</taxon>
        <taxon>Candidatus Dormibacteria</taxon>
        <taxon>Candidatus Aeolococcales</taxon>
        <taxon>Candidatus Aeolococcaceae</taxon>
        <taxon>Candidatus Amunia</taxon>
    </lineage>
</organism>
<sequence>MTDDAVDLHRSLSANVIALDWHEEIGALRSSASYASADHSARTLAKHPAMRLVLVAMKSGGRMEEHHTDSAITVQCLEGRLHFEVGGATHDLVPGHFLVVTERLPHSVVAIEECAFLLTIGEQRRTQERAVEDEAMAKDEP</sequence>
<protein>
    <submittedName>
        <fullName evidence="2">Cupin domain-containing protein</fullName>
    </submittedName>
</protein>
<dbReference type="CDD" id="cd02230">
    <property type="entry name" value="cupin_HP0902-like"/>
    <property type="match status" value="1"/>
</dbReference>
<dbReference type="Pfam" id="PF07883">
    <property type="entry name" value="Cupin_2"/>
    <property type="match status" value="1"/>
</dbReference>
<dbReference type="InterPro" id="IPR011051">
    <property type="entry name" value="RmlC_Cupin_sf"/>
</dbReference>
<comment type="caution">
    <text evidence="2">The sequence shown here is derived from an EMBL/GenBank/DDBJ whole genome shotgun (WGS) entry which is preliminary data.</text>
</comment>
<reference evidence="2 3" key="1">
    <citation type="submission" date="2020-10" db="EMBL/GenBank/DDBJ databases">
        <title>Ca. Dormibacterota MAGs.</title>
        <authorList>
            <person name="Montgomery K."/>
        </authorList>
    </citation>
    <scope>NUCLEOTIDE SEQUENCE [LARGE SCALE GENOMIC DNA]</scope>
    <source>
        <strain evidence="2">Mitchell_Peninsula_5</strain>
    </source>
</reference>
<dbReference type="AlphaFoldDB" id="A0A934KL37"/>
<accession>A0A934KL37</accession>
<dbReference type="InterPro" id="IPR014710">
    <property type="entry name" value="RmlC-like_jellyroll"/>
</dbReference>
<name>A0A934KL37_9BACT</name>
<evidence type="ECO:0000313" key="2">
    <source>
        <dbReference type="EMBL" id="MBJ7607815.1"/>
    </source>
</evidence>
<dbReference type="EMBL" id="JAEKNN010000003">
    <property type="protein sequence ID" value="MBJ7607815.1"/>
    <property type="molecule type" value="Genomic_DNA"/>
</dbReference>
<evidence type="ECO:0000259" key="1">
    <source>
        <dbReference type="Pfam" id="PF07883"/>
    </source>
</evidence>
<evidence type="ECO:0000313" key="3">
    <source>
        <dbReference type="Proteomes" id="UP000614410"/>
    </source>
</evidence>